<dbReference type="AlphaFoldDB" id="A0A378YSL2"/>
<dbReference type="Gene3D" id="1.10.8.1060">
    <property type="entry name" value="Corynebacterium glutamicum thioredoxin-dependent arsenate reductase, N-terminal domain"/>
    <property type="match status" value="1"/>
</dbReference>
<dbReference type="EMBL" id="UGRY01000002">
    <property type="protein sequence ID" value="SUA80104.1"/>
    <property type="molecule type" value="Genomic_DNA"/>
</dbReference>
<organism evidence="1 2">
    <name type="scientific">Nocardia otitidiscaviarum</name>
    <dbReference type="NCBI Taxonomy" id="1823"/>
    <lineage>
        <taxon>Bacteria</taxon>
        <taxon>Bacillati</taxon>
        <taxon>Actinomycetota</taxon>
        <taxon>Actinomycetes</taxon>
        <taxon>Mycobacteriales</taxon>
        <taxon>Nocardiaceae</taxon>
        <taxon>Nocardia</taxon>
    </lineage>
</organism>
<reference evidence="1 2" key="1">
    <citation type="submission" date="2018-06" db="EMBL/GenBank/DDBJ databases">
        <authorList>
            <consortium name="Pathogen Informatics"/>
            <person name="Doyle S."/>
        </authorList>
    </citation>
    <scope>NUCLEOTIDE SEQUENCE [LARGE SCALE GENOMIC DNA]</scope>
    <source>
        <strain evidence="1 2">NCTC1934</strain>
    </source>
</reference>
<gene>
    <name evidence="1" type="ORF">NCTC1934_04113</name>
</gene>
<sequence>MIPTTGTPGPTRTIDPAVYDQTVERLSAELAGSVSRQRVELVLRWSLDDLTGNPPGAMPELGERLARQRLLEPALHPERR</sequence>
<evidence type="ECO:0000313" key="1">
    <source>
        <dbReference type="EMBL" id="SUA80104.1"/>
    </source>
</evidence>
<dbReference type="RefSeq" id="WP_147287122.1">
    <property type="nucleotide sequence ID" value="NZ_JADLRM010000004.1"/>
</dbReference>
<name>A0A378YSL2_9NOCA</name>
<proteinExistence type="predicted"/>
<protein>
    <submittedName>
        <fullName evidence="1">Uncharacterized protein</fullName>
    </submittedName>
</protein>
<dbReference type="OrthoDB" id="4559189at2"/>
<dbReference type="Proteomes" id="UP000255467">
    <property type="component" value="Unassembled WGS sequence"/>
</dbReference>
<keyword evidence="2" id="KW-1185">Reference proteome</keyword>
<evidence type="ECO:0000313" key="2">
    <source>
        <dbReference type="Proteomes" id="UP000255467"/>
    </source>
</evidence>
<accession>A0A378YSL2</accession>